<dbReference type="PANTHER" id="PTHR43685:SF2">
    <property type="entry name" value="GLYCOSYLTRANSFERASE 2-LIKE DOMAIN-CONTAINING PROTEIN"/>
    <property type="match status" value="1"/>
</dbReference>
<keyword evidence="4" id="KW-1185">Reference proteome</keyword>
<sequence length="652" mass="71796">MVPVHNPGDTADACIRSVIEQSMPPDEYEVVFADDGSDDGTAQRLDVIAESRSNVRVLHLPRIGSPMRGRNAALEVVRGEYVYMLDQGDKLDRTALARMYDRAVQTEADVLVGRLAGDDGPPPAAFSRDRQRADILGDGLLALLTPHKLYRRAFLVAEAMAFRGAGGPLAEQAFVLRAYLRAAAVTVMAGEVCCHLGERPEHQVGPRAHAAELDKLLDVIDESVPRGRKRDRLYAHWFRTAVLRRLGGTRFTSSSADRSLTFTTLRDIVVRRFPERLDHYMPVQLRARAALLRAGRLDQLVALAHALRGTFLQAEIKSVAWRDGMLVMNLTGEIMRGDGTPTRFLRHEENRLLWTSPLPLDGLRLPPDVADVTAAVSRTRFEVYIRHEATGTVHMLPVSCSVVHVPYGDAIRVQVTGTASLDAASALPGGILPSGLWEVHMRLRGGVHQGRARVTGDPVHCMGSPEEHTGRPVVPWWSDHGELGLCVEPRSFPESVVLVSTGTTVTHGRDHVFVVVPVPYMPPGGGSPAELVLRQAPDGEREVRAPALVEPGLPGHTAGRLIARVPMKRLPRHGFLAPGAWMPFLRMDDQEVGLRFGVEMSRGGRVEIRRGIVPAPLPERRDPLLKRIARRIPGARNMVRSSRPVPRRYTAN</sequence>
<name>A0A8J3SF91_9ACTN</name>
<dbReference type="EMBL" id="BOOJ01000021">
    <property type="protein sequence ID" value="GIH91521.1"/>
    <property type="molecule type" value="Genomic_DNA"/>
</dbReference>
<organism evidence="3 4">
    <name type="scientific">Planobispora siamensis</name>
    <dbReference type="NCBI Taxonomy" id="936338"/>
    <lineage>
        <taxon>Bacteria</taxon>
        <taxon>Bacillati</taxon>
        <taxon>Actinomycetota</taxon>
        <taxon>Actinomycetes</taxon>
        <taxon>Streptosporangiales</taxon>
        <taxon>Streptosporangiaceae</taxon>
        <taxon>Planobispora</taxon>
    </lineage>
</organism>
<accession>A0A8J3SF91</accession>
<comment type="caution">
    <text evidence="3">The sequence shown here is derived from an EMBL/GenBank/DDBJ whole genome shotgun (WGS) entry which is preliminary data.</text>
</comment>
<dbReference type="InterPro" id="IPR029044">
    <property type="entry name" value="Nucleotide-diphossugar_trans"/>
</dbReference>
<dbReference type="InterPro" id="IPR001173">
    <property type="entry name" value="Glyco_trans_2-like"/>
</dbReference>
<dbReference type="Pfam" id="PF22181">
    <property type="entry name" value="TarS_linker"/>
    <property type="match status" value="1"/>
</dbReference>
<evidence type="ECO:0008006" key="5">
    <source>
        <dbReference type="Google" id="ProtNLM"/>
    </source>
</evidence>
<evidence type="ECO:0000313" key="4">
    <source>
        <dbReference type="Proteomes" id="UP000619788"/>
    </source>
</evidence>
<dbReference type="InterPro" id="IPR050834">
    <property type="entry name" value="Glycosyltransf_2"/>
</dbReference>
<dbReference type="CDD" id="cd00761">
    <property type="entry name" value="Glyco_tranf_GTA_type"/>
    <property type="match status" value="1"/>
</dbReference>
<proteinExistence type="predicted"/>
<protein>
    <recommendedName>
        <fullName evidence="5">Glycosyl transferase family 2</fullName>
    </recommendedName>
</protein>
<dbReference type="SUPFAM" id="SSF53448">
    <property type="entry name" value="Nucleotide-diphospho-sugar transferases"/>
    <property type="match status" value="1"/>
</dbReference>
<gene>
    <name evidence="3" type="ORF">Psi01_21510</name>
</gene>
<evidence type="ECO:0000259" key="2">
    <source>
        <dbReference type="Pfam" id="PF22181"/>
    </source>
</evidence>
<reference evidence="3 4" key="1">
    <citation type="submission" date="2021-01" db="EMBL/GenBank/DDBJ databases">
        <title>Whole genome shotgun sequence of Planobispora siamensis NBRC 107568.</title>
        <authorList>
            <person name="Komaki H."/>
            <person name="Tamura T."/>
        </authorList>
    </citation>
    <scope>NUCLEOTIDE SEQUENCE [LARGE SCALE GENOMIC DNA]</scope>
    <source>
        <strain evidence="3 4">NBRC 107568</strain>
    </source>
</reference>
<dbReference type="Gene3D" id="3.90.550.10">
    <property type="entry name" value="Spore Coat Polysaccharide Biosynthesis Protein SpsA, Chain A"/>
    <property type="match status" value="1"/>
</dbReference>
<evidence type="ECO:0000259" key="1">
    <source>
        <dbReference type="Pfam" id="PF00535"/>
    </source>
</evidence>
<feature type="domain" description="Glycosyltransferase 2-like" evidence="1">
    <location>
        <begin position="2"/>
        <end position="121"/>
    </location>
</feature>
<evidence type="ECO:0000313" key="3">
    <source>
        <dbReference type="EMBL" id="GIH91521.1"/>
    </source>
</evidence>
<feature type="domain" description="TarS/TarP linker" evidence="2">
    <location>
        <begin position="206"/>
        <end position="304"/>
    </location>
</feature>
<dbReference type="PANTHER" id="PTHR43685">
    <property type="entry name" value="GLYCOSYLTRANSFERASE"/>
    <property type="match status" value="1"/>
</dbReference>
<dbReference type="Proteomes" id="UP000619788">
    <property type="component" value="Unassembled WGS sequence"/>
</dbReference>
<dbReference type="Pfam" id="PF00535">
    <property type="entry name" value="Glycos_transf_2"/>
    <property type="match status" value="1"/>
</dbReference>
<dbReference type="AlphaFoldDB" id="A0A8J3SF91"/>
<dbReference type="InterPro" id="IPR054028">
    <property type="entry name" value="TarS/TarP_linker"/>
</dbReference>